<feature type="compositionally biased region" description="Pro residues" evidence="1">
    <location>
        <begin position="1"/>
        <end position="10"/>
    </location>
</feature>
<organism evidence="2 3">
    <name type="scientific">Aspergillus nanangensis</name>
    <dbReference type="NCBI Taxonomy" id="2582783"/>
    <lineage>
        <taxon>Eukaryota</taxon>
        <taxon>Fungi</taxon>
        <taxon>Dikarya</taxon>
        <taxon>Ascomycota</taxon>
        <taxon>Pezizomycotina</taxon>
        <taxon>Eurotiomycetes</taxon>
        <taxon>Eurotiomycetidae</taxon>
        <taxon>Eurotiales</taxon>
        <taxon>Aspergillaceae</taxon>
        <taxon>Aspergillus</taxon>
        <taxon>Aspergillus subgen. Circumdati</taxon>
    </lineage>
</organism>
<dbReference type="Proteomes" id="UP001194746">
    <property type="component" value="Unassembled WGS sequence"/>
</dbReference>
<gene>
    <name evidence="2" type="ORF">FE257_007574</name>
</gene>
<proteinExistence type="predicted"/>
<dbReference type="EMBL" id="VCAU01000038">
    <property type="protein sequence ID" value="KAF9889261.1"/>
    <property type="molecule type" value="Genomic_DNA"/>
</dbReference>
<evidence type="ECO:0000313" key="3">
    <source>
        <dbReference type="Proteomes" id="UP001194746"/>
    </source>
</evidence>
<evidence type="ECO:0000313" key="2">
    <source>
        <dbReference type="EMBL" id="KAF9889261.1"/>
    </source>
</evidence>
<reference evidence="2" key="1">
    <citation type="journal article" date="2019" name="Beilstein J. Org. Chem.">
        <title>Nanangenines: drimane sesquiterpenoids as the dominant metabolite cohort of a novel Australian fungus, Aspergillus nanangensis.</title>
        <authorList>
            <person name="Lacey H.J."/>
            <person name="Gilchrist C.L.M."/>
            <person name="Crombie A."/>
            <person name="Kalaitzis J.A."/>
            <person name="Vuong D."/>
            <person name="Rutledge P.J."/>
            <person name="Turner P."/>
            <person name="Pitt J.I."/>
            <person name="Lacey E."/>
            <person name="Chooi Y.H."/>
            <person name="Piggott A.M."/>
        </authorList>
    </citation>
    <scope>NUCLEOTIDE SEQUENCE</scope>
    <source>
        <strain evidence="2">MST-FP2251</strain>
    </source>
</reference>
<feature type="region of interest" description="Disordered" evidence="1">
    <location>
        <begin position="1"/>
        <end position="38"/>
    </location>
</feature>
<feature type="compositionally biased region" description="Basic and acidic residues" evidence="1">
    <location>
        <begin position="12"/>
        <end position="22"/>
    </location>
</feature>
<sequence>MSETLPPPPSRDAGDWTTEKRPSKGATSSSIRGCETEEPIAFPLPFSADMTSIRILPSKRRVDLSSGAR</sequence>
<reference evidence="2" key="2">
    <citation type="submission" date="2020-02" db="EMBL/GenBank/DDBJ databases">
        <authorList>
            <person name="Gilchrist C.L.M."/>
            <person name="Chooi Y.-H."/>
        </authorList>
    </citation>
    <scope>NUCLEOTIDE SEQUENCE</scope>
    <source>
        <strain evidence="2">MST-FP2251</strain>
    </source>
</reference>
<dbReference type="AlphaFoldDB" id="A0AAD4CMP8"/>
<comment type="caution">
    <text evidence="2">The sequence shown here is derived from an EMBL/GenBank/DDBJ whole genome shotgun (WGS) entry which is preliminary data.</text>
</comment>
<evidence type="ECO:0000256" key="1">
    <source>
        <dbReference type="SAM" id="MobiDB-lite"/>
    </source>
</evidence>
<protein>
    <submittedName>
        <fullName evidence="2">Uncharacterized protein</fullName>
    </submittedName>
</protein>
<keyword evidence="3" id="KW-1185">Reference proteome</keyword>
<name>A0AAD4CMP8_ASPNN</name>
<accession>A0AAD4CMP8</accession>